<dbReference type="Pfam" id="PF00071">
    <property type="entry name" value="Ras"/>
    <property type="match status" value="1"/>
</dbReference>
<dbReference type="Gene3D" id="3.40.50.300">
    <property type="entry name" value="P-loop containing nucleotide triphosphate hydrolases"/>
    <property type="match status" value="1"/>
</dbReference>
<organism evidence="3 4">
    <name type="scientific">Trichoplax adhaerens</name>
    <name type="common">Trichoplax reptans</name>
    <dbReference type="NCBI Taxonomy" id="10228"/>
    <lineage>
        <taxon>Eukaryota</taxon>
        <taxon>Metazoa</taxon>
        <taxon>Placozoa</taxon>
        <taxon>Uniplacotomia</taxon>
        <taxon>Trichoplacea</taxon>
        <taxon>Trichoplacidae</taxon>
        <taxon>Trichoplax</taxon>
    </lineage>
</organism>
<accession>B3RXR8</accession>
<dbReference type="InParanoid" id="B3RXR8"/>
<dbReference type="RefSeq" id="XP_002112367.1">
    <property type="nucleotide sequence ID" value="XM_002112331.1"/>
</dbReference>
<sequence>MGSGASSKSKNIPDLKVNLKVKVPSFKIVLVGSCEVGKSSIYLRYTKNQFDYSYQPTLSVNIINVTKKLNIPADTLVSLTLWDMPGEEDMQLRRSYYKDLDAAVVVVDLSDKDDVERAEFWKQDIINNTFVSTETNNLGDDMQSKKRAENISDKKIPVILMGNKFDKVEAKLHEGQLGGVPEIVHTLEKIAQDNDFIGSVTVSAKSGDGSVHTAMQSLVRYLIEQNLQDVTEKKRSLMKALANKGKKLQENVKDKKEIPPEQQFQKLAVVGMPEFDDEFEQCNMSMKLLVGISAAFSNSLYNFRAACMTAKAISDIKAPIEECLQGLDTTIGEDNDIEANQDGGLIQLILSESNKGATAEQRKVIKIFNSEVSVAINKITNLCPGINSRLDKRQDEIKELLEKINDLNTAKIMSRKDILRAREVAENNCDRIDTAKKHAEKALKTATTIENKILGSLDW</sequence>
<dbReference type="NCBIfam" id="TIGR00231">
    <property type="entry name" value="small_GTP"/>
    <property type="match status" value="1"/>
</dbReference>
<dbReference type="GeneID" id="6754008"/>
<dbReference type="SMART" id="SM00175">
    <property type="entry name" value="RAB"/>
    <property type="match status" value="1"/>
</dbReference>
<dbReference type="FunFam" id="3.40.50.300:FF:004153">
    <property type="entry name" value="Ras-related protein Rab-32B"/>
    <property type="match status" value="1"/>
</dbReference>
<dbReference type="EMBL" id="DS985245">
    <property type="protein sequence ID" value="EDV24477.1"/>
    <property type="molecule type" value="Genomic_DNA"/>
</dbReference>
<dbReference type="GO" id="GO:0003924">
    <property type="term" value="F:GTPase activity"/>
    <property type="evidence" value="ECO:0000318"/>
    <property type="project" value="GO_Central"/>
</dbReference>
<dbReference type="PhylomeDB" id="B3RXR8"/>
<dbReference type="eggNOG" id="KOG0088">
    <property type="taxonomic scope" value="Eukaryota"/>
</dbReference>
<dbReference type="OMA" id="WKQDIIN"/>
<dbReference type="SMART" id="SM00173">
    <property type="entry name" value="RAS"/>
    <property type="match status" value="1"/>
</dbReference>
<dbReference type="GO" id="GO:0005525">
    <property type="term" value="F:GTP binding"/>
    <property type="evidence" value="ECO:0000318"/>
    <property type="project" value="GO_Central"/>
</dbReference>
<dbReference type="PANTHER" id="PTHR47977">
    <property type="entry name" value="RAS-RELATED PROTEIN RAB"/>
    <property type="match status" value="1"/>
</dbReference>
<gene>
    <name evidence="3" type="ORF">TRIADDRAFT_56305</name>
</gene>
<dbReference type="CTD" id="6754008"/>
<dbReference type="InterPro" id="IPR027417">
    <property type="entry name" value="P-loop_NTPase"/>
</dbReference>
<dbReference type="STRING" id="10228.B3RXR8"/>
<dbReference type="AlphaFoldDB" id="B3RXR8"/>
<evidence type="ECO:0000313" key="4">
    <source>
        <dbReference type="Proteomes" id="UP000009022"/>
    </source>
</evidence>
<evidence type="ECO:0000313" key="3">
    <source>
        <dbReference type="EMBL" id="EDV24477.1"/>
    </source>
</evidence>
<dbReference type="InterPro" id="IPR001806">
    <property type="entry name" value="Small_GTPase"/>
</dbReference>
<dbReference type="PROSITE" id="PS51419">
    <property type="entry name" value="RAB"/>
    <property type="match status" value="1"/>
</dbReference>
<keyword evidence="2" id="KW-0342">GTP-binding</keyword>
<dbReference type="KEGG" id="tad:TRIADDRAFT_56305"/>
<dbReference type="InterPro" id="IPR005225">
    <property type="entry name" value="Small_GTP-bd"/>
</dbReference>
<protein>
    <submittedName>
        <fullName evidence="3">Uncharacterized protein</fullName>
    </submittedName>
</protein>
<keyword evidence="4" id="KW-1185">Reference proteome</keyword>
<dbReference type="OrthoDB" id="6056409at2759"/>
<dbReference type="SMART" id="SM00174">
    <property type="entry name" value="RHO"/>
    <property type="match status" value="1"/>
</dbReference>
<evidence type="ECO:0000256" key="1">
    <source>
        <dbReference type="ARBA" id="ARBA00022741"/>
    </source>
</evidence>
<dbReference type="Proteomes" id="UP000009022">
    <property type="component" value="Unassembled WGS sequence"/>
</dbReference>
<keyword evidence="1" id="KW-0547">Nucleotide-binding</keyword>
<dbReference type="CDD" id="cd00154">
    <property type="entry name" value="Rab"/>
    <property type="match status" value="1"/>
</dbReference>
<dbReference type="SUPFAM" id="SSF52540">
    <property type="entry name" value="P-loop containing nucleoside triphosphate hydrolases"/>
    <property type="match status" value="1"/>
</dbReference>
<dbReference type="GO" id="GO:0016192">
    <property type="term" value="P:vesicle-mediated transport"/>
    <property type="evidence" value="ECO:0000318"/>
    <property type="project" value="GO_Central"/>
</dbReference>
<evidence type="ECO:0000256" key="2">
    <source>
        <dbReference type="ARBA" id="ARBA00023134"/>
    </source>
</evidence>
<name>B3RXR8_TRIAD</name>
<dbReference type="HOGENOM" id="CLU_022574_0_0_1"/>
<reference evidence="3 4" key="1">
    <citation type="journal article" date="2008" name="Nature">
        <title>The Trichoplax genome and the nature of placozoans.</title>
        <authorList>
            <person name="Srivastava M."/>
            <person name="Begovic E."/>
            <person name="Chapman J."/>
            <person name="Putnam N.H."/>
            <person name="Hellsten U."/>
            <person name="Kawashima T."/>
            <person name="Kuo A."/>
            <person name="Mitros T."/>
            <person name="Salamov A."/>
            <person name="Carpenter M.L."/>
            <person name="Signorovitch A.Y."/>
            <person name="Moreno M.A."/>
            <person name="Kamm K."/>
            <person name="Grimwood J."/>
            <person name="Schmutz J."/>
            <person name="Shapiro H."/>
            <person name="Grigoriev I.V."/>
            <person name="Buss L.W."/>
            <person name="Schierwater B."/>
            <person name="Dellaporta S.L."/>
            <person name="Rokhsar D.S."/>
        </authorList>
    </citation>
    <scope>NUCLEOTIDE SEQUENCE [LARGE SCALE GENOMIC DNA]</scope>
    <source>
        <strain evidence="3 4">Grell-BS-1999</strain>
    </source>
</reference>
<proteinExistence type="predicted"/>
<dbReference type="PRINTS" id="PR00449">
    <property type="entry name" value="RASTRNSFRMNG"/>
</dbReference>
<dbReference type="InterPro" id="IPR050227">
    <property type="entry name" value="Rab"/>
</dbReference>